<dbReference type="FunFam" id="1.10.1070.11:FF:000022">
    <property type="entry name" value="Phosphatidylinositol 4-kinase stt4"/>
    <property type="match status" value="1"/>
</dbReference>
<evidence type="ECO:0000256" key="2">
    <source>
        <dbReference type="ARBA" id="ARBA00006209"/>
    </source>
</evidence>
<dbReference type="FunFam" id="1.25.40.70:FF:000011">
    <property type="entry name" value="Phosphatidylinositol 4-kinase alpha"/>
    <property type="match status" value="1"/>
</dbReference>
<evidence type="ECO:0000256" key="8">
    <source>
        <dbReference type="SAM" id="MobiDB-lite"/>
    </source>
</evidence>
<organism evidence="11 12">
    <name type="scientific">Dichotomopilus funicola</name>
    <dbReference type="NCBI Taxonomy" id="1934379"/>
    <lineage>
        <taxon>Eukaryota</taxon>
        <taxon>Fungi</taxon>
        <taxon>Dikarya</taxon>
        <taxon>Ascomycota</taxon>
        <taxon>Pezizomycotina</taxon>
        <taxon>Sordariomycetes</taxon>
        <taxon>Sordariomycetidae</taxon>
        <taxon>Sordariales</taxon>
        <taxon>Chaetomiaceae</taxon>
        <taxon>Dichotomopilus</taxon>
    </lineage>
</organism>
<dbReference type="PROSITE" id="PS50290">
    <property type="entry name" value="PI3_4_KINASE_3"/>
    <property type="match status" value="1"/>
</dbReference>
<evidence type="ECO:0000259" key="9">
    <source>
        <dbReference type="PROSITE" id="PS50290"/>
    </source>
</evidence>
<evidence type="ECO:0000256" key="5">
    <source>
        <dbReference type="ARBA" id="ARBA00022741"/>
    </source>
</evidence>
<evidence type="ECO:0000256" key="3">
    <source>
        <dbReference type="ARBA" id="ARBA00012169"/>
    </source>
</evidence>
<dbReference type="Gene3D" id="1.25.40.70">
    <property type="entry name" value="Phosphatidylinositol 3-kinase, accessory domain (PIK)"/>
    <property type="match status" value="1"/>
</dbReference>
<evidence type="ECO:0000259" key="10">
    <source>
        <dbReference type="PROSITE" id="PS51545"/>
    </source>
</evidence>
<dbReference type="InterPro" id="IPR015433">
    <property type="entry name" value="PI3/4_kinase"/>
</dbReference>
<feature type="domain" description="PIK helical" evidence="10">
    <location>
        <begin position="1412"/>
        <end position="1588"/>
    </location>
</feature>
<reference evidence="11" key="2">
    <citation type="submission" date="2023-05" db="EMBL/GenBank/DDBJ databases">
        <authorList>
            <consortium name="Lawrence Berkeley National Laboratory"/>
            <person name="Steindorff A."/>
            <person name="Hensen N."/>
            <person name="Bonometti L."/>
            <person name="Westerberg I."/>
            <person name="Brannstrom I.O."/>
            <person name="Guillou S."/>
            <person name="Cros-Aarteil S."/>
            <person name="Calhoun S."/>
            <person name="Haridas S."/>
            <person name="Kuo A."/>
            <person name="Mondo S."/>
            <person name="Pangilinan J."/>
            <person name="Riley R."/>
            <person name="Labutti K."/>
            <person name="Andreopoulos B."/>
            <person name="Lipzen A."/>
            <person name="Chen C."/>
            <person name="Yanf M."/>
            <person name="Daum C."/>
            <person name="Ng V."/>
            <person name="Clum A."/>
            <person name="Ohm R."/>
            <person name="Martin F."/>
            <person name="Silar P."/>
            <person name="Natvig D."/>
            <person name="Lalanne C."/>
            <person name="Gautier V."/>
            <person name="Ament-Velasquez S.L."/>
            <person name="Kruys A."/>
            <person name="Hutchinson M.I."/>
            <person name="Powell A.J."/>
            <person name="Barry K."/>
            <person name="Miller A.N."/>
            <person name="Grigoriev I.V."/>
            <person name="Debuchy R."/>
            <person name="Gladieux P."/>
            <person name="Thoren M.H."/>
            <person name="Johannesson H."/>
        </authorList>
    </citation>
    <scope>NUCLEOTIDE SEQUENCE</scope>
    <source>
        <strain evidence="11">CBS 141.50</strain>
    </source>
</reference>
<sequence length="1973" mass="218661">MARDIRSQALQRLAGLAARSPQVTFDKSDIDKLCRASPSRHALVSASNGNGRDVSLPRPDVGRILMVVSSSFSTPPRTNREFEILLALCKTAPSLPTAQGAQKLSQHLVPYLLDAHIQTFAPSPFFRKIEPSPTESLSFHLTAALLSLGTRHADVREAISDNITTFLDTCADVADRVLQADEDEDPGNLEDSVRIATIAIALLGFLDAASAQAGFWKSGSRLGVVTRVRDIFSQPFLVAVEAALSTIRNAHSHDRHVKEWKRWVRHCDMDGRPLGALLLQRSFMRLLVAATSLLVAEEDALRDSHILDAMMSGSGLRRPLAAHSPEADSASVELYANVAADQMHDLESSADFDSLSPAKQSLAFSVKACALISYLNACTLIDEAAEEGPLVAWLESSLNNPTEMADDELGAVVLKSMALLCRLSPSYAATVTQILPRFIVRGNAKNQAVAVASTCLAFALQKLSQDAAISTLYRLGNVLGPAEPDANTSTAALSPAPGTDRPLTSGAGALGGQGLSYVYGGARHSTGSSMSLQLPNEEEKFAVRGNVVQAICEIAISSSDDKITNLAQSMLAQKLDKLNGPLDTRIITGAASLALSGGPAQFLNLLKRYVAVAHDAVVDGRDDILQAIMKARNHISANIKSDSPLFAPYLQDLLGGIVSQGDAHAKQSPQRSKESDVELAAREIAQLLPPLATLMAANQALFGEALSDKMRSLLRDAWFNIAVHGFNYSTNRGAQNIKYLQIIAIHSPPLVSENRGEQNESDIDLNPILRRGESSEQESLQKKLLIELIPARSGEIKGLSYRKTIFLLAAYLVESLRADSGDCTQALSYFLEPSMRRGEVSRTMDAIMHAVVDRYMEETCTGRNPTFSAQYAATQLARIFCSCCHRIERVQQAAFGCADRMLARIPSILCQRSSLFTLLELLSLMWSSCLEAETDRYEPRTTFRSPRGDVVVELSDDYQFRQLTLDNLHKNAKGWLAGAIAIAPSDVKGLLQTYLSDFDEERGYGHMSLGRSFALEIGSTIPFSDQRLISLDTLGRCPINMASDFVAQYTTRQEYRCSEAPADQARDWKSFVYPDRRSSFSAAPDNESADAIAALAHIEERILGRRAANSLVEVRDALRRAAALLCRSERDECSIIQYLVSIPFALFTKQSIKLGISLWVGVMNENTRMAPRLLAEIVYRWEASIQKRQGLFNPSITNPDPFFLRQEFAPSDNAALAKRRQVVHNLLAPHSHLLQFLSSHYNATLLGSLDTHFLFHRLLHATFAATKNSTPHPMAREIRLQLVLFGLKVHNTTATIKSISQVVHRRLREQLLSAGLGWFDAPPRWSFGSNILQLKTEIRLIEDVLVAVHNTAVHDSRTGDKSMVYGAKQKLLTHLLESELSRLHVWTRPVDAARQHASLYHAGKENVFETDPKNLVEVAWMESPSLAVHLATRFPYPLLQKEVRHLLLRNPGKATEEPEALPLLFNGSLPSDVSEAIKHLLFWAPVNPITAVTFFLPAYKNHPYLIQYAMRALESHSVDVTFFYVPQIVQTLRYDALGYVERYILETAQFSQLFAHQIIWNMKANAYKDDDSQIPDAIKPTLDKVMGHMVGSFSDADRDFYEREFAFFDEVTSISGKLKPLIKRPKPEKKQKIEEELRKIQVDVGVYLPSNPDGVVIGIDRKSGKPLQSHAKAPYMATFRIKKEISSIDEAAEEMLEEEGKNKETNGQPSTIEAWQSAIFKVGDDCRQDVLALQMIAAFRGIFHSVGLDVYVFPYRVTATAPGCGVIDVLPNSISRDMLGREAVNGLYDYFVSKYGNEDSLRFQQARNNFVKSMAAYSVISFLLQFKDRHNGNIMIDDAGHILHIDFGFCFDIAPGGIKFERAPFKLTSEMVAVMGGSAEHQSFKWFEELCIKAFLASRQHTEKLSQIVLLMMDSGLPCFKPESVNHFKERFVLEKSEREAAEFMKALIKRSYGSYSTGIYDQFQLLTNGIPY</sequence>
<keyword evidence="12" id="KW-1185">Reference proteome</keyword>
<dbReference type="Gene3D" id="3.30.1010.10">
    <property type="entry name" value="Phosphatidylinositol 3-kinase Catalytic Subunit, Chain A, domain 4"/>
    <property type="match status" value="1"/>
</dbReference>
<accession>A0AAN6V4B2</accession>
<keyword evidence="4" id="KW-0808">Transferase</keyword>
<reference evidence="11" key="1">
    <citation type="journal article" date="2023" name="Mol. Phylogenet. Evol.">
        <title>Genome-scale phylogeny and comparative genomics of the fungal order Sordariales.</title>
        <authorList>
            <person name="Hensen N."/>
            <person name="Bonometti L."/>
            <person name="Westerberg I."/>
            <person name="Brannstrom I.O."/>
            <person name="Guillou S."/>
            <person name="Cros-Aarteil S."/>
            <person name="Calhoun S."/>
            <person name="Haridas S."/>
            <person name="Kuo A."/>
            <person name="Mondo S."/>
            <person name="Pangilinan J."/>
            <person name="Riley R."/>
            <person name="LaButti K."/>
            <person name="Andreopoulos B."/>
            <person name="Lipzen A."/>
            <person name="Chen C."/>
            <person name="Yan M."/>
            <person name="Daum C."/>
            <person name="Ng V."/>
            <person name="Clum A."/>
            <person name="Steindorff A."/>
            <person name="Ohm R.A."/>
            <person name="Martin F."/>
            <person name="Silar P."/>
            <person name="Natvig D.O."/>
            <person name="Lalanne C."/>
            <person name="Gautier V."/>
            <person name="Ament-Velasquez S.L."/>
            <person name="Kruys A."/>
            <person name="Hutchinson M.I."/>
            <person name="Powell A.J."/>
            <person name="Barry K."/>
            <person name="Miller A.N."/>
            <person name="Grigoriev I.V."/>
            <person name="Debuchy R."/>
            <person name="Gladieux P."/>
            <person name="Hiltunen Thoren M."/>
            <person name="Johannesson H."/>
        </authorList>
    </citation>
    <scope>NUCLEOTIDE SEQUENCE</scope>
    <source>
        <strain evidence="11">CBS 141.50</strain>
    </source>
</reference>
<dbReference type="GO" id="GO:0004430">
    <property type="term" value="F:1-phosphatidylinositol 4-kinase activity"/>
    <property type="evidence" value="ECO:0007669"/>
    <property type="project" value="UniProtKB-EC"/>
</dbReference>
<dbReference type="InterPro" id="IPR036940">
    <property type="entry name" value="PI3/4_kinase_cat_sf"/>
</dbReference>
<dbReference type="GO" id="GO:0005737">
    <property type="term" value="C:cytoplasm"/>
    <property type="evidence" value="ECO:0007669"/>
    <property type="project" value="TreeGrafter"/>
</dbReference>
<dbReference type="EMBL" id="MU853575">
    <property type="protein sequence ID" value="KAK4144628.1"/>
    <property type="molecule type" value="Genomic_DNA"/>
</dbReference>
<protein>
    <recommendedName>
        <fullName evidence="3">1-phosphatidylinositol 4-kinase</fullName>
        <ecNumber evidence="3">2.7.1.67</ecNumber>
    </recommendedName>
</protein>
<gene>
    <name evidence="11" type="ORF">C8A04DRAFT_11309</name>
</gene>
<comment type="caution">
    <text evidence="11">The sequence shown here is derived from an EMBL/GenBank/DDBJ whole genome shotgun (WGS) entry which is preliminary data.</text>
</comment>
<keyword evidence="6" id="KW-0418">Kinase</keyword>
<evidence type="ECO:0000313" key="12">
    <source>
        <dbReference type="Proteomes" id="UP001302676"/>
    </source>
</evidence>
<dbReference type="GO" id="GO:0046854">
    <property type="term" value="P:phosphatidylinositol phosphate biosynthetic process"/>
    <property type="evidence" value="ECO:0007669"/>
    <property type="project" value="InterPro"/>
</dbReference>
<dbReference type="GO" id="GO:0048015">
    <property type="term" value="P:phosphatidylinositol-mediated signaling"/>
    <property type="evidence" value="ECO:0007669"/>
    <property type="project" value="TreeGrafter"/>
</dbReference>
<dbReference type="RefSeq" id="XP_062637999.1">
    <property type="nucleotide sequence ID" value="XM_062776915.1"/>
</dbReference>
<dbReference type="Pfam" id="PF00454">
    <property type="entry name" value="PI3_PI4_kinase"/>
    <property type="match status" value="1"/>
</dbReference>
<proteinExistence type="inferred from homology"/>
<dbReference type="GO" id="GO:0005886">
    <property type="term" value="C:plasma membrane"/>
    <property type="evidence" value="ECO:0007669"/>
    <property type="project" value="TreeGrafter"/>
</dbReference>
<dbReference type="Gene3D" id="1.10.1070.11">
    <property type="entry name" value="Phosphatidylinositol 3-/4-kinase, catalytic domain"/>
    <property type="match status" value="1"/>
</dbReference>
<evidence type="ECO:0000313" key="11">
    <source>
        <dbReference type="EMBL" id="KAK4144628.1"/>
    </source>
</evidence>
<evidence type="ECO:0000256" key="6">
    <source>
        <dbReference type="ARBA" id="ARBA00022777"/>
    </source>
</evidence>
<dbReference type="CDD" id="cd05167">
    <property type="entry name" value="PI4Kc_III_alpha"/>
    <property type="match status" value="1"/>
</dbReference>
<dbReference type="GeneID" id="87813528"/>
<dbReference type="InterPro" id="IPR045495">
    <property type="entry name" value="PI4K_N"/>
</dbReference>
<dbReference type="GO" id="GO:0005524">
    <property type="term" value="F:ATP binding"/>
    <property type="evidence" value="ECO:0007669"/>
    <property type="project" value="UniProtKB-KW"/>
</dbReference>
<dbReference type="InterPro" id="IPR016024">
    <property type="entry name" value="ARM-type_fold"/>
</dbReference>
<dbReference type="SMART" id="SM00146">
    <property type="entry name" value="PI3Kc"/>
    <property type="match status" value="1"/>
</dbReference>
<dbReference type="InterPro" id="IPR000403">
    <property type="entry name" value="PI3/4_kinase_cat_dom"/>
</dbReference>
<dbReference type="PROSITE" id="PS51545">
    <property type="entry name" value="PIK_HELICAL"/>
    <property type="match status" value="1"/>
</dbReference>
<dbReference type="SMART" id="SM00145">
    <property type="entry name" value="PI3Ka"/>
    <property type="match status" value="1"/>
</dbReference>
<dbReference type="Proteomes" id="UP001302676">
    <property type="component" value="Unassembled WGS sequence"/>
</dbReference>
<dbReference type="SUPFAM" id="SSF48371">
    <property type="entry name" value="ARM repeat"/>
    <property type="match status" value="2"/>
</dbReference>
<feature type="domain" description="PI3K/PI4K catalytic" evidence="9">
    <location>
        <begin position="1661"/>
        <end position="1957"/>
    </location>
</feature>
<dbReference type="Pfam" id="PF19274">
    <property type="entry name" value="PI4K_N"/>
    <property type="match status" value="1"/>
</dbReference>
<name>A0AAN6V4B2_9PEZI</name>
<dbReference type="PROSITE" id="PS00915">
    <property type="entry name" value="PI3_4_KINASE_1"/>
    <property type="match status" value="1"/>
</dbReference>
<dbReference type="PANTHER" id="PTHR10048:SF15">
    <property type="entry name" value="PHOSPHATIDYLINOSITOL 4-KINASE ALPHA"/>
    <property type="match status" value="1"/>
</dbReference>
<comment type="catalytic activity">
    <reaction evidence="1">
        <text>a 1,2-diacyl-sn-glycero-3-phospho-(1D-myo-inositol) + ATP = a 1,2-diacyl-sn-glycero-3-phospho-(1D-myo-inositol 4-phosphate) + ADP + H(+)</text>
        <dbReference type="Rhea" id="RHEA:19877"/>
        <dbReference type="ChEBI" id="CHEBI:15378"/>
        <dbReference type="ChEBI" id="CHEBI:30616"/>
        <dbReference type="ChEBI" id="CHEBI:57880"/>
        <dbReference type="ChEBI" id="CHEBI:58178"/>
        <dbReference type="ChEBI" id="CHEBI:456216"/>
        <dbReference type="EC" id="2.7.1.67"/>
    </reaction>
</comment>
<dbReference type="SUPFAM" id="SSF56112">
    <property type="entry name" value="Protein kinase-like (PK-like)"/>
    <property type="match status" value="1"/>
</dbReference>
<keyword evidence="5" id="KW-0547">Nucleotide-binding</keyword>
<evidence type="ECO:0000256" key="7">
    <source>
        <dbReference type="ARBA" id="ARBA00022840"/>
    </source>
</evidence>
<evidence type="ECO:0000256" key="1">
    <source>
        <dbReference type="ARBA" id="ARBA00001686"/>
    </source>
</evidence>
<dbReference type="Pfam" id="PF00613">
    <property type="entry name" value="PI3Ka"/>
    <property type="match status" value="1"/>
</dbReference>
<dbReference type="PROSITE" id="PS00916">
    <property type="entry name" value="PI3_4_KINASE_2"/>
    <property type="match status" value="1"/>
</dbReference>
<dbReference type="InterPro" id="IPR001263">
    <property type="entry name" value="PI3K_accessory_dom"/>
</dbReference>
<feature type="region of interest" description="Disordered" evidence="8">
    <location>
        <begin position="486"/>
        <end position="505"/>
    </location>
</feature>
<evidence type="ECO:0000256" key="4">
    <source>
        <dbReference type="ARBA" id="ARBA00022679"/>
    </source>
</evidence>
<keyword evidence="7" id="KW-0067">ATP-binding</keyword>
<dbReference type="FunFam" id="3.30.1010.10:FF:000014">
    <property type="entry name" value="Phosphatidylinositol 4-kinase STT4"/>
    <property type="match status" value="1"/>
</dbReference>
<dbReference type="PANTHER" id="PTHR10048">
    <property type="entry name" value="PHOSPHATIDYLINOSITOL KINASE"/>
    <property type="match status" value="1"/>
</dbReference>
<dbReference type="InterPro" id="IPR018936">
    <property type="entry name" value="PI3/4_kinase_CS"/>
</dbReference>
<dbReference type="InterPro" id="IPR011009">
    <property type="entry name" value="Kinase-like_dom_sf"/>
</dbReference>
<comment type="similarity">
    <text evidence="2">Belongs to the PI3/PI4-kinase family. Type III PI4K subfamily.</text>
</comment>
<dbReference type="InterPro" id="IPR042236">
    <property type="entry name" value="PI3K_accessory_sf"/>
</dbReference>
<dbReference type="CDD" id="cd00871">
    <property type="entry name" value="PI4Ka"/>
    <property type="match status" value="1"/>
</dbReference>
<dbReference type="EC" id="2.7.1.67" evidence="3"/>